<dbReference type="Gene3D" id="2.90.10.30">
    <property type="match status" value="1"/>
</dbReference>
<dbReference type="InterPro" id="IPR008271">
    <property type="entry name" value="Ser/Thr_kinase_AS"/>
</dbReference>
<sequence>MVAFGMIKTSVLSFKVLNLPSSKIEGSRQFKCKASKMELTITQPDDWHLHLRDGEVLQAVVPHSASSFGRAIVMPNLKPPITSTAAAVAYRESILKALPADSVFSPLMTLYLTDTTSPHEIKLARESGVVFAVKLYPAGATTNSQDGVTDLFGKCLPVLEEMAEQNMPLLVHGEVTDPDVDVFDREKIFIDTILQPLIQRLPQLKVVMEHITTMEAVRFVESCSYGSVAATVTPQHLLLNRNALFQGGLQPHNYCLPVLKREIHRQAIVSAVTSGNKKFFLGTDSAPHEKRRKESPCGCAGIYNAPVAISLYAKVFEEAGALDKLEAFTSFNGPDFYGLPRNTSKIKLTRTPWKVPESFSFSFGDIVPMSAGQSLSGNQTLITSPDGDFEGFFPTNNSRNHYIGISYKRLSNHLWFGFINREHPVSNPSLSGLRLLEDGNLVLLNQSKHSVWSTNSLKGSNFTKKDLSAKTLDWKSRYHIAVGTAAEIASSTVSILSDAEYNPWAADLGVAKIMGRDFSRVLTTIRGTGERLPSTRIDFRRNSEYFDDGTEEDYFPFQLASLVNKGEDVLAFFDGRNHSIYKRSNLSMEKLRKIDSEFIYLWTATKSIVQNPKDRHFQQLISDMDGGGTADTEMSDVPQQEQAPPQPTGGGGGGGGGMENIPATLSHGGRFIQYNIFGNIFEVTAKYKPPIMPIGKGAYGIVCSALNSETNEHVAIKKIANAFDNKIDAKRTLREIKLLRHMDHENVVAIRDIIPPSQRELFNDVYIAYELMDTDLHQIIRSNQVLSEEHCQYFLYQILRGLKYIHSANVLHRDLKPSNLLLNANCDLKICDFGLARVTSESDFMTEYVVTRWYRAPELLLNSSDYTAAIDVWSVGCVFMELMDRKPLFPGRDHVHQLRLLMELIGTPSEAELGFLNENAKRYIRQLPLHRRQSFTEKFPTVHPAAIDLIEKMLTFDPRQRITGHASTYLLFFLSYGQLNFWIAALLLKFEDALAHPYLTSLHDISDEPICMTPFNFDFEQHALSEEQMKELIYREALAFNPEYQN</sequence>
<dbReference type="SMART" id="SM00220">
    <property type="entry name" value="S_TKc"/>
    <property type="match status" value="1"/>
</dbReference>
<dbReference type="CDD" id="cd01294">
    <property type="entry name" value="DHOase"/>
    <property type="match status" value="1"/>
</dbReference>
<dbReference type="InterPro" id="IPR000719">
    <property type="entry name" value="Prot_kinase_dom"/>
</dbReference>
<keyword evidence="12" id="KW-0862">Zinc</keyword>
<dbReference type="GO" id="GO:0005524">
    <property type="term" value="F:ATP binding"/>
    <property type="evidence" value="ECO:0007669"/>
    <property type="project" value="UniProtKB-UniRule"/>
</dbReference>
<dbReference type="InterPro" id="IPR006680">
    <property type="entry name" value="Amidohydro-rel"/>
</dbReference>
<dbReference type="Gene3D" id="3.20.20.140">
    <property type="entry name" value="Metal-dependent hydrolases"/>
    <property type="match status" value="1"/>
</dbReference>
<dbReference type="GO" id="GO:0004151">
    <property type="term" value="F:dihydroorotase activity"/>
    <property type="evidence" value="ECO:0007669"/>
    <property type="project" value="UniProtKB-EC"/>
</dbReference>
<evidence type="ECO:0000256" key="22">
    <source>
        <dbReference type="SAM" id="MobiDB-lite"/>
    </source>
</evidence>
<evidence type="ECO:0000256" key="15">
    <source>
        <dbReference type="ARBA" id="ARBA00023157"/>
    </source>
</evidence>
<comment type="catalytic activity">
    <reaction evidence="17 21">
        <text>L-threonyl-[protein] + ATP = O-phospho-L-threonyl-[protein] + ADP + H(+)</text>
        <dbReference type="Rhea" id="RHEA:46608"/>
        <dbReference type="Rhea" id="RHEA-COMP:11060"/>
        <dbReference type="Rhea" id="RHEA-COMP:11605"/>
        <dbReference type="ChEBI" id="CHEBI:15378"/>
        <dbReference type="ChEBI" id="CHEBI:30013"/>
        <dbReference type="ChEBI" id="CHEBI:30616"/>
        <dbReference type="ChEBI" id="CHEBI:61977"/>
        <dbReference type="ChEBI" id="CHEBI:456216"/>
        <dbReference type="EC" id="2.7.11.24"/>
    </reaction>
</comment>
<evidence type="ECO:0000256" key="6">
    <source>
        <dbReference type="ARBA" id="ARBA00022679"/>
    </source>
</evidence>
<comment type="caution">
    <text evidence="25">The sequence shown here is derived from an EMBL/GenBank/DDBJ whole genome shotgun (WGS) entry which is preliminary data.</text>
</comment>
<dbReference type="InterPro" id="IPR003527">
    <property type="entry name" value="MAP_kinase_CS"/>
</dbReference>
<dbReference type="SMART" id="SM00108">
    <property type="entry name" value="B_lectin"/>
    <property type="match status" value="1"/>
</dbReference>
<evidence type="ECO:0000256" key="16">
    <source>
        <dbReference type="ARBA" id="ARBA00023180"/>
    </source>
</evidence>
<evidence type="ECO:0000256" key="19">
    <source>
        <dbReference type="ARBA" id="ARBA00048492"/>
    </source>
</evidence>
<evidence type="ECO:0000259" key="24">
    <source>
        <dbReference type="PROSITE" id="PS50927"/>
    </source>
</evidence>
<accession>A0AAD6K8N5</accession>
<dbReference type="HAMAP" id="MF_00219">
    <property type="entry name" value="PyrC_classII"/>
    <property type="match status" value="1"/>
</dbReference>
<keyword evidence="8" id="KW-0732">Signal</keyword>
<keyword evidence="14" id="KW-0665">Pyrimidine biosynthesis</keyword>
<feature type="domain" description="Bulb-type lectin" evidence="24">
    <location>
        <begin position="366"/>
        <end position="494"/>
    </location>
</feature>
<dbReference type="GO" id="GO:0006207">
    <property type="term" value="P:'de novo' pyrimidine nucleobase biosynthetic process"/>
    <property type="evidence" value="ECO:0007669"/>
    <property type="project" value="TreeGrafter"/>
</dbReference>
<dbReference type="FunFam" id="1.10.510.10:FF:000013">
    <property type="entry name" value="Mitogen-activated protein kinase"/>
    <property type="match status" value="1"/>
</dbReference>
<evidence type="ECO:0000256" key="10">
    <source>
        <dbReference type="ARBA" id="ARBA00022777"/>
    </source>
</evidence>
<evidence type="ECO:0000256" key="12">
    <source>
        <dbReference type="ARBA" id="ARBA00022833"/>
    </source>
</evidence>
<dbReference type="InterPro" id="IPR001480">
    <property type="entry name" value="Bulb-type_lectin_dom"/>
</dbReference>
<evidence type="ECO:0000256" key="4">
    <source>
        <dbReference type="ARBA" id="ARBA00022527"/>
    </source>
</evidence>
<evidence type="ECO:0000256" key="20">
    <source>
        <dbReference type="PROSITE-ProRule" id="PRU10141"/>
    </source>
</evidence>
<dbReference type="PROSITE" id="PS01351">
    <property type="entry name" value="MAPK"/>
    <property type="match status" value="1"/>
</dbReference>
<reference evidence="25 26" key="1">
    <citation type="journal article" date="2023" name="Int. J. Mol. Sci.">
        <title>De Novo Assembly and Annotation of 11 Diverse Shrub Willow (Salix) Genomes Reveals Novel Gene Organization in Sex-Linked Regions.</title>
        <authorList>
            <person name="Hyden B."/>
            <person name="Feng K."/>
            <person name="Yates T.B."/>
            <person name="Jawdy S."/>
            <person name="Cereghino C."/>
            <person name="Smart L.B."/>
            <person name="Muchero W."/>
        </authorList>
    </citation>
    <scope>NUCLEOTIDE SEQUENCE [LARGE SCALE GENOMIC DNA]</scope>
    <source>
        <tissue evidence="25">Shoot tip</tissue>
    </source>
</reference>
<comment type="pathway">
    <text evidence="1">Pyrimidine metabolism; UMP biosynthesis via de novo pathway; (S)-dihydroorotate from bicarbonate: step 3/3.</text>
</comment>
<dbReference type="GO" id="GO:0004707">
    <property type="term" value="F:MAP kinase activity"/>
    <property type="evidence" value="ECO:0007669"/>
    <property type="project" value="UniProtKB-EC"/>
</dbReference>
<comment type="cofactor">
    <cofactor evidence="21">
        <name>Mg(2+)</name>
        <dbReference type="ChEBI" id="CHEBI:18420"/>
    </cofactor>
</comment>
<evidence type="ECO:0000256" key="3">
    <source>
        <dbReference type="ARBA" id="ARBA00008832"/>
    </source>
</evidence>
<evidence type="ECO:0000313" key="25">
    <source>
        <dbReference type="EMBL" id="KAJ6418996.1"/>
    </source>
</evidence>
<dbReference type="InterPro" id="IPR011009">
    <property type="entry name" value="Kinase-like_dom_sf"/>
</dbReference>
<dbReference type="AlphaFoldDB" id="A0AAD6K8N5"/>
<dbReference type="InterPro" id="IPR032466">
    <property type="entry name" value="Metal_Hydrolase"/>
</dbReference>
<dbReference type="PROSITE" id="PS50011">
    <property type="entry name" value="PROTEIN_KINASE_DOM"/>
    <property type="match status" value="1"/>
</dbReference>
<gene>
    <name evidence="25" type="ORF">OIU84_029158</name>
</gene>
<name>A0AAD6K8N5_9ROSI</name>
<dbReference type="PROSITE" id="PS00482">
    <property type="entry name" value="DIHYDROOROTASE_1"/>
    <property type="match status" value="1"/>
</dbReference>
<evidence type="ECO:0000256" key="9">
    <source>
        <dbReference type="ARBA" id="ARBA00022741"/>
    </source>
</evidence>
<dbReference type="InterPro" id="IPR002195">
    <property type="entry name" value="Dihydroorotase_CS"/>
</dbReference>
<comment type="similarity">
    <text evidence="2">Belongs to the metallo-dependent hydrolases superfamily. DHOase family. Class II DHOase subfamily.</text>
</comment>
<dbReference type="NCBIfam" id="TIGR00856">
    <property type="entry name" value="pyrC_dimer"/>
    <property type="match status" value="1"/>
</dbReference>
<dbReference type="SUPFAM" id="SSF51110">
    <property type="entry name" value="alpha-D-mannose-specific plant lectins"/>
    <property type="match status" value="1"/>
</dbReference>
<proteinExistence type="inferred from homology"/>
<dbReference type="EMBL" id="JAPFFJ010000009">
    <property type="protein sequence ID" value="KAJ6418996.1"/>
    <property type="molecule type" value="Genomic_DNA"/>
</dbReference>
<dbReference type="PROSITE" id="PS50927">
    <property type="entry name" value="BULB_LECTIN"/>
    <property type="match status" value="1"/>
</dbReference>
<comment type="activity regulation">
    <text evidence="21">Activated by threonine and tyrosine phosphorylation.</text>
</comment>
<keyword evidence="6 21" id="KW-0808">Transferase</keyword>
<evidence type="ECO:0000256" key="7">
    <source>
        <dbReference type="ARBA" id="ARBA00022723"/>
    </source>
</evidence>
<comment type="similarity">
    <text evidence="3">Belongs to the protein kinase superfamily. CMGC Ser/Thr protein kinase family. MAP kinase subfamily.</text>
</comment>
<keyword evidence="5" id="KW-0597">Phosphoprotein</keyword>
<evidence type="ECO:0000256" key="17">
    <source>
        <dbReference type="ARBA" id="ARBA00047592"/>
    </source>
</evidence>
<dbReference type="GO" id="GO:0009507">
    <property type="term" value="C:chloroplast"/>
    <property type="evidence" value="ECO:0007669"/>
    <property type="project" value="TreeGrafter"/>
</dbReference>
<keyword evidence="11" id="KW-0378">Hydrolase</keyword>
<dbReference type="InterPro" id="IPR004721">
    <property type="entry name" value="DHOdimr"/>
</dbReference>
<evidence type="ECO:0000256" key="21">
    <source>
        <dbReference type="RuleBase" id="RU361165"/>
    </source>
</evidence>
<dbReference type="PROSITE" id="PS00108">
    <property type="entry name" value="PROTEIN_KINASE_ST"/>
    <property type="match status" value="1"/>
</dbReference>
<dbReference type="Pfam" id="PF01979">
    <property type="entry name" value="Amidohydro_1"/>
    <property type="match status" value="1"/>
</dbReference>
<keyword evidence="9 20" id="KW-0547">Nucleotide-binding</keyword>
<dbReference type="Proteomes" id="UP001162972">
    <property type="component" value="Chromosome 7"/>
</dbReference>
<feature type="domain" description="Protein kinase" evidence="23">
    <location>
        <begin position="688"/>
        <end position="973"/>
    </location>
</feature>
<dbReference type="FunFam" id="3.30.200.20:FF:000046">
    <property type="entry name" value="Mitogen-activated protein kinase"/>
    <property type="match status" value="1"/>
</dbReference>
<evidence type="ECO:0000256" key="1">
    <source>
        <dbReference type="ARBA" id="ARBA00004880"/>
    </source>
</evidence>
<dbReference type="CDD" id="cd07858">
    <property type="entry name" value="STKc_TEY_MAPK"/>
    <property type="match status" value="1"/>
</dbReference>
<keyword evidence="13 20" id="KW-0067">ATP-binding</keyword>
<dbReference type="Gene3D" id="3.30.200.20">
    <property type="entry name" value="Phosphorylase Kinase, domain 1"/>
    <property type="match status" value="2"/>
</dbReference>
<feature type="compositionally biased region" description="Gly residues" evidence="22">
    <location>
        <begin position="648"/>
        <end position="658"/>
    </location>
</feature>
<dbReference type="GO" id="GO:0046872">
    <property type="term" value="F:metal ion binding"/>
    <property type="evidence" value="ECO:0007669"/>
    <property type="project" value="UniProtKB-KW"/>
</dbReference>
<dbReference type="PANTHER" id="PTHR43137:SF1">
    <property type="entry name" value="DIHYDROOROTASE"/>
    <property type="match status" value="1"/>
</dbReference>
<keyword evidence="7" id="KW-0479">Metal-binding</keyword>
<dbReference type="InterPro" id="IPR017441">
    <property type="entry name" value="Protein_kinase_ATP_BS"/>
</dbReference>
<keyword evidence="21" id="KW-0460">Magnesium</keyword>
<evidence type="ECO:0000256" key="18">
    <source>
        <dbReference type="ARBA" id="ARBA00048312"/>
    </source>
</evidence>
<dbReference type="InterPro" id="IPR036426">
    <property type="entry name" value="Bulb-type_lectin_dom_sf"/>
</dbReference>
<evidence type="ECO:0000256" key="8">
    <source>
        <dbReference type="ARBA" id="ARBA00022729"/>
    </source>
</evidence>
<dbReference type="GO" id="GO:0006221">
    <property type="term" value="P:pyrimidine nucleotide biosynthetic process"/>
    <property type="evidence" value="ECO:0007669"/>
    <property type="project" value="UniProtKB-KW"/>
</dbReference>
<evidence type="ECO:0000313" key="26">
    <source>
        <dbReference type="Proteomes" id="UP001162972"/>
    </source>
</evidence>
<dbReference type="FunFam" id="3.20.20.140:FF:000006">
    <property type="entry name" value="Dihydroorotase"/>
    <property type="match status" value="1"/>
</dbReference>
<keyword evidence="4 21" id="KW-0723">Serine/threonine-protein kinase</keyword>
<keyword evidence="16" id="KW-0325">Glycoprotein</keyword>
<comment type="catalytic activity">
    <reaction evidence="19">
        <text>(S)-dihydroorotate + H2O = N-carbamoyl-L-aspartate + H(+)</text>
        <dbReference type="Rhea" id="RHEA:24296"/>
        <dbReference type="ChEBI" id="CHEBI:15377"/>
        <dbReference type="ChEBI" id="CHEBI:15378"/>
        <dbReference type="ChEBI" id="CHEBI:30864"/>
        <dbReference type="ChEBI" id="CHEBI:32814"/>
        <dbReference type="EC" id="3.5.2.3"/>
    </reaction>
</comment>
<comment type="catalytic activity">
    <reaction evidence="18">
        <text>L-seryl-[protein] + ATP = O-phospho-L-seryl-[protein] + ADP + H(+)</text>
        <dbReference type="Rhea" id="RHEA:17989"/>
        <dbReference type="Rhea" id="RHEA-COMP:9863"/>
        <dbReference type="Rhea" id="RHEA-COMP:11604"/>
        <dbReference type="ChEBI" id="CHEBI:15378"/>
        <dbReference type="ChEBI" id="CHEBI:29999"/>
        <dbReference type="ChEBI" id="CHEBI:30616"/>
        <dbReference type="ChEBI" id="CHEBI:83421"/>
        <dbReference type="ChEBI" id="CHEBI:456216"/>
        <dbReference type="EC" id="2.7.11.24"/>
    </reaction>
</comment>
<organism evidence="25 26">
    <name type="scientific">Salix udensis</name>
    <dbReference type="NCBI Taxonomy" id="889485"/>
    <lineage>
        <taxon>Eukaryota</taxon>
        <taxon>Viridiplantae</taxon>
        <taxon>Streptophyta</taxon>
        <taxon>Embryophyta</taxon>
        <taxon>Tracheophyta</taxon>
        <taxon>Spermatophyta</taxon>
        <taxon>Magnoliopsida</taxon>
        <taxon>eudicotyledons</taxon>
        <taxon>Gunneridae</taxon>
        <taxon>Pentapetalae</taxon>
        <taxon>rosids</taxon>
        <taxon>fabids</taxon>
        <taxon>Malpighiales</taxon>
        <taxon>Salicaceae</taxon>
        <taxon>Saliceae</taxon>
        <taxon>Salix</taxon>
    </lineage>
</organism>
<evidence type="ECO:0000256" key="5">
    <source>
        <dbReference type="ARBA" id="ARBA00022553"/>
    </source>
</evidence>
<dbReference type="SUPFAM" id="SSF56112">
    <property type="entry name" value="Protein kinase-like (PK-like)"/>
    <property type="match status" value="1"/>
</dbReference>
<keyword evidence="10 21" id="KW-0418">Kinase</keyword>
<evidence type="ECO:0000259" key="23">
    <source>
        <dbReference type="PROSITE" id="PS50011"/>
    </source>
</evidence>
<dbReference type="Pfam" id="PF00069">
    <property type="entry name" value="Pkinase"/>
    <property type="match status" value="1"/>
</dbReference>
<protein>
    <recommendedName>
        <fullName evidence="21">Mitogen-activated protein kinase</fullName>
        <ecNumber evidence="21">2.7.11.24</ecNumber>
    </recommendedName>
</protein>
<dbReference type="PANTHER" id="PTHR43137">
    <property type="entry name" value="DIHYDROOROTASE"/>
    <property type="match status" value="1"/>
</dbReference>
<dbReference type="Gene3D" id="1.10.510.10">
    <property type="entry name" value="Transferase(Phosphotransferase) domain 1"/>
    <property type="match status" value="2"/>
</dbReference>
<evidence type="ECO:0000256" key="13">
    <source>
        <dbReference type="ARBA" id="ARBA00022840"/>
    </source>
</evidence>
<evidence type="ECO:0000256" key="14">
    <source>
        <dbReference type="ARBA" id="ARBA00022975"/>
    </source>
</evidence>
<keyword evidence="26" id="KW-1185">Reference proteome</keyword>
<feature type="region of interest" description="Disordered" evidence="22">
    <location>
        <begin position="621"/>
        <end position="660"/>
    </location>
</feature>
<dbReference type="SUPFAM" id="SSF51556">
    <property type="entry name" value="Metallo-dependent hydrolases"/>
    <property type="match status" value="1"/>
</dbReference>
<comment type="similarity">
    <text evidence="21">Belongs to the protein kinase superfamily. Ser/Thr protein kinase family. MAP kinase subfamily.</text>
</comment>
<keyword evidence="15" id="KW-1015">Disulfide bond</keyword>
<evidence type="ECO:0000256" key="11">
    <source>
        <dbReference type="ARBA" id="ARBA00022801"/>
    </source>
</evidence>
<feature type="binding site" evidence="20">
    <location>
        <position position="718"/>
    </location>
    <ligand>
        <name>ATP</name>
        <dbReference type="ChEBI" id="CHEBI:30616"/>
    </ligand>
</feature>
<dbReference type="EC" id="2.7.11.24" evidence="21"/>
<evidence type="ECO:0000256" key="2">
    <source>
        <dbReference type="ARBA" id="ARBA00005631"/>
    </source>
</evidence>
<dbReference type="PROSITE" id="PS00483">
    <property type="entry name" value="DIHYDROOROTASE_2"/>
    <property type="match status" value="1"/>
</dbReference>
<dbReference type="PROSITE" id="PS00107">
    <property type="entry name" value="PROTEIN_KINASE_ATP"/>
    <property type="match status" value="1"/>
</dbReference>